<dbReference type="EMBL" id="LAZR01032209">
    <property type="protein sequence ID" value="KKL51550.1"/>
    <property type="molecule type" value="Genomic_DNA"/>
</dbReference>
<feature type="region of interest" description="Disordered" evidence="1">
    <location>
        <begin position="1"/>
        <end position="25"/>
    </location>
</feature>
<feature type="compositionally biased region" description="Basic and acidic residues" evidence="1">
    <location>
        <begin position="1"/>
        <end position="20"/>
    </location>
</feature>
<comment type="caution">
    <text evidence="2">The sequence shown here is derived from an EMBL/GenBank/DDBJ whole genome shotgun (WGS) entry which is preliminary data.</text>
</comment>
<sequence length="81" mass="9105">MTSTETDKIEPVNTADKDPMKVLGTRQPEWVHRAYEAIASRRMRATGKPSSKADVMAEAIHEKLDREGIRHHQDLPQTPAA</sequence>
<proteinExistence type="predicted"/>
<evidence type="ECO:0000313" key="2">
    <source>
        <dbReference type="EMBL" id="KKL51550.1"/>
    </source>
</evidence>
<dbReference type="AlphaFoldDB" id="A0A0F9F2S5"/>
<gene>
    <name evidence="2" type="ORF">LCGC14_2294350</name>
</gene>
<name>A0A0F9F2S5_9ZZZZ</name>
<evidence type="ECO:0000256" key="1">
    <source>
        <dbReference type="SAM" id="MobiDB-lite"/>
    </source>
</evidence>
<protein>
    <submittedName>
        <fullName evidence="2">Uncharacterized protein</fullName>
    </submittedName>
</protein>
<accession>A0A0F9F2S5</accession>
<organism evidence="2">
    <name type="scientific">marine sediment metagenome</name>
    <dbReference type="NCBI Taxonomy" id="412755"/>
    <lineage>
        <taxon>unclassified sequences</taxon>
        <taxon>metagenomes</taxon>
        <taxon>ecological metagenomes</taxon>
    </lineage>
</organism>
<reference evidence="2" key="1">
    <citation type="journal article" date="2015" name="Nature">
        <title>Complex archaea that bridge the gap between prokaryotes and eukaryotes.</title>
        <authorList>
            <person name="Spang A."/>
            <person name="Saw J.H."/>
            <person name="Jorgensen S.L."/>
            <person name="Zaremba-Niedzwiedzka K."/>
            <person name="Martijn J."/>
            <person name="Lind A.E."/>
            <person name="van Eijk R."/>
            <person name="Schleper C."/>
            <person name="Guy L."/>
            <person name="Ettema T.J."/>
        </authorList>
    </citation>
    <scope>NUCLEOTIDE SEQUENCE</scope>
</reference>